<feature type="domain" description="PurM-like C-terminal" evidence="2">
    <location>
        <begin position="177"/>
        <end position="223"/>
    </location>
</feature>
<sequence length="294" mass="32670">MENIEYEIKRAINHMMETNYPRKEFWNMDSKLPNLISGIRAGDDAVVVGNTVINMEGPYPLVLGSKTALIHTTCDIVAMGAPPKYAMNAIQAKDEQEIKMAIDGLKKQSLGLNIPIVGGNTQTLEELKSCMSVVVFGELPDNRKIIKDGGAKPDDIIAMVGHPVEGDTGTRIQKAKNKFDTFLELLNQGVEVNACKDASRGGWLCNLLEMLVKAKKGIEINSIPYPRATRYLGTYLVSMSEDSLKEAVNICMDNRCPIIPFGKITTDSCLSIGNKSYIDNEQMRELRKQFPYKY</sequence>
<dbReference type="AlphaFoldDB" id="A6UT57"/>
<evidence type="ECO:0000259" key="1">
    <source>
        <dbReference type="Pfam" id="PF00586"/>
    </source>
</evidence>
<evidence type="ECO:0000313" key="4">
    <source>
        <dbReference type="Proteomes" id="UP000001106"/>
    </source>
</evidence>
<dbReference type="InterPro" id="IPR016188">
    <property type="entry name" value="PurM-like_N"/>
</dbReference>
<reference evidence="3" key="1">
    <citation type="submission" date="2007-06" db="EMBL/GenBank/DDBJ databases">
        <title>Complete sequence of Methanococcus aeolicus Nankai-3.</title>
        <authorList>
            <consortium name="US DOE Joint Genome Institute"/>
            <person name="Copeland A."/>
            <person name="Lucas S."/>
            <person name="Lapidus A."/>
            <person name="Barry K."/>
            <person name="Glavina del Rio T."/>
            <person name="Dalin E."/>
            <person name="Tice H."/>
            <person name="Pitluck S."/>
            <person name="Chain P."/>
            <person name="Malfatti S."/>
            <person name="Shin M."/>
            <person name="Vergez L."/>
            <person name="Schmutz J."/>
            <person name="Larimer F."/>
            <person name="Land M."/>
            <person name="Hauser L."/>
            <person name="Kyrpides N."/>
            <person name="Lykidis A."/>
            <person name="Sieprawska-Lupa M."/>
            <person name="Whitman W.B."/>
            <person name="Richardson P."/>
        </authorList>
    </citation>
    <scope>NUCLEOTIDE SEQUENCE [LARGE SCALE GENOMIC DNA]</scope>
    <source>
        <strain evidence="3">Nankai-3</strain>
    </source>
</reference>
<dbReference type="Pfam" id="PF00586">
    <property type="entry name" value="AIRS"/>
    <property type="match status" value="1"/>
</dbReference>
<dbReference type="InterPro" id="IPR036921">
    <property type="entry name" value="PurM-like_N_sf"/>
</dbReference>
<dbReference type="InterPro" id="IPR011414">
    <property type="entry name" value="UCP036541_AIR"/>
</dbReference>
<dbReference type="STRING" id="419665.Maeo_0087"/>
<keyword evidence="4" id="KW-1185">Reference proteome</keyword>
<dbReference type="InterPro" id="IPR036676">
    <property type="entry name" value="PurM-like_C_sf"/>
</dbReference>
<dbReference type="PANTHER" id="PTHR30270:SF3">
    <property type="entry name" value="THIAMINE-MONOPHOSPHATE KINASE"/>
    <property type="match status" value="1"/>
</dbReference>
<dbReference type="PIRSF" id="PIRSF036541">
    <property type="entry name" value="UCP036541_AIR"/>
    <property type="match status" value="1"/>
</dbReference>
<dbReference type="SUPFAM" id="SSF55326">
    <property type="entry name" value="PurM N-terminal domain-like"/>
    <property type="match status" value="1"/>
</dbReference>
<evidence type="ECO:0000259" key="2">
    <source>
        <dbReference type="Pfam" id="PF02769"/>
    </source>
</evidence>
<feature type="domain" description="PurM-like N-terminal" evidence="1">
    <location>
        <begin position="53"/>
        <end position="138"/>
    </location>
</feature>
<evidence type="ECO:0000313" key="3">
    <source>
        <dbReference type="EMBL" id="ABR55679.1"/>
    </source>
</evidence>
<dbReference type="Gene3D" id="3.90.650.10">
    <property type="entry name" value="PurM-like C-terminal domain"/>
    <property type="match status" value="1"/>
</dbReference>
<dbReference type="InterPro" id="IPR006283">
    <property type="entry name" value="ThiL-like"/>
</dbReference>
<dbReference type="OrthoDB" id="31494at2157"/>
<dbReference type="Proteomes" id="UP000001106">
    <property type="component" value="Chromosome"/>
</dbReference>
<proteinExistence type="predicted"/>
<dbReference type="SUPFAM" id="SSF56042">
    <property type="entry name" value="PurM C-terminal domain-like"/>
    <property type="match status" value="1"/>
</dbReference>
<name>A6UT57_META3</name>
<dbReference type="GO" id="GO:0009030">
    <property type="term" value="F:thiamine-phosphate kinase activity"/>
    <property type="evidence" value="ECO:0007669"/>
    <property type="project" value="InterPro"/>
</dbReference>
<protein>
    <submittedName>
        <fullName evidence="3">AIR synthase related protein domain protein</fullName>
    </submittedName>
</protein>
<dbReference type="KEGG" id="mae:Maeo_0087"/>
<dbReference type="Gene3D" id="3.30.1330.10">
    <property type="entry name" value="PurM-like, N-terminal domain"/>
    <property type="match status" value="1"/>
</dbReference>
<dbReference type="EMBL" id="CP000743">
    <property type="protein sequence ID" value="ABR55679.1"/>
    <property type="molecule type" value="Genomic_DNA"/>
</dbReference>
<accession>A6UT57</accession>
<dbReference type="GO" id="GO:0009228">
    <property type="term" value="P:thiamine biosynthetic process"/>
    <property type="evidence" value="ECO:0007669"/>
    <property type="project" value="InterPro"/>
</dbReference>
<dbReference type="HOGENOM" id="CLU_948680_0_0_2"/>
<gene>
    <name evidence="3" type="ordered locus">Maeo_0087</name>
</gene>
<dbReference type="RefSeq" id="WP_011972811.1">
    <property type="nucleotide sequence ID" value="NC_009635.1"/>
</dbReference>
<dbReference type="eggNOG" id="arCOG00642">
    <property type="taxonomic scope" value="Archaea"/>
</dbReference>
<organism evidence="3 4">
    <name type="scientific">Methanococcus aeolicus (strain ATCC BAA-1280 / DSM 17508 / OCM 812 / Nankai-3)</name>
    <dbReference type="NCBI Taxonomy" id="419665"/>
    <lineage>
        <taxon>Archaea</taxon>
        <taxon>Methanobacteriati</taxon>
        <taxon>Methanobacteriota</taxon>
        <taxon>Methanomada group</taxon>
        <taxon>Methanococci</taxon>
        <taxon>Methanococcales</taxon>
        <taxon>Methanococcaceae</taxon>
        <taxon>Methanococcus</taxon>
    </lineage>
</organism>
<dbReference type="InterPro" id="IPR010918">
    <property type="entry name" value="PurM-like_C_dom"/>
</dbReference>
<dbReference type="Pfam" id="PF02769">
    <property type="entry name" value="AIRS_C"/>
    <property type="match status" value="1"/>
</dbReference>
<dbReference type="GeneID" id="5326989"/>
<dbReference type="PANTHER" id="PTHR30270">
    <property type="entry name" value="THIAMINE-MONOPHOSPHATE KINASE"/>
    <property type="match status" value="1"/>
</dbReference>